<proteinExistence type="predicted"/>
<sequence>MGRTELERMSTPAASEPLPARPPSWKWWVCAVLLLATFLNYADRQVSSVSMPVLKAKYQIAERRIGILEGCFGFAFAAGSIVFGAVADRVGPRRLYPVVLAGWSAAGIATAFAGQDGFTDWLVRAGDDPGAGPFRWVLTCRTALGFFEAGHWPCALLTVRQILTAKDRPFGNALLQSGASLGAIAVPVYIEIADRANAGWEFAFWSVGIAGLMWVPLWASLIRRGDLEGALPPAAVDTSTASWAVVVRQFVGLAIVISCLNVSWQFLRAWLPLFLQDYHGLSPTVTRLCVFAYFIATDVGCIAAGLLVKLLAAYGTPVYVARRIGFTGFTGLVALAAVVPFVDSKLLMVALLMIAGGGILGLHPYYYAFVQELSAARMGLLSGTLAATGWIASSIFQIEIGAHIQEMKNYNAGLFIAGLAPLIALVALLTLVRRPA</sequence>
<evidence type="ECO:0000256" key="6">
    <source>
        <dbReference type="SAM" id="Phobius"/>
    </source>
</evidence>
<feature type="transmembrane region" description="Helical" evidence="6">
    <location>
        <begin position="291"/>
        <end position="312"/>
    </location>
</feature>
<dbReference type="InterPro" id="IPR011701">
    <property type="entry name" value="MFS"/>
</dbReference>
<evidence type="ECO:0000256" key="1">
    <source>
        <dbReference type="ARBA" id="ARBA00004141"/>
    </source>
</evidence>
<evidence type="ECO:0000256" key="3">
    <source>
        <dbReference type="ARBA" id="ARBA00022989"/>
    </source>
</evidence>
<keyword evidence="3 6" id="KW-1133">Transmembrane helix</keyword>
<dbReference type="Proteomes" id="UP000214646">
    <property type="component" value="Unassembled WGS sequence"/>
</dbReference>
<name>A0A225D2B7_9BACT</name>
<feature type="transmembrane region" description="Helical" evidence="6">
    <location>
        <begin position="324"/>
        <end position="342"/>
    </location>
</feature>
<dbReference type="GO" id="GO:0016020">
    <property type="term" value="C:membrane"/>
    <property type="evidence" value="ECO:0007669"/>
    <property type="project" value="UniProtKB-SubCell"/>
</dbReference>
<feature type="domain" description="Major facilitator superfamily (MFS) profile" evidence="7">
    <location>
        <begin position="29"/>
        <end position="436"/>
    </location>
</feature>
<dbReference type="SUPFAM" id="SSF103473">
    <property type="entry name" value="MFS general substrate transporter"/>
    <property type="match status" value="1"/>
</dbReference>
<feature type="transmembrane region" description="Helical" evidence="6">
    <location>
        <begin position="348"/>
        <end position="368"/>
    </location>
</feature>
<feature type="transmembrane region" description="Helical" evidence="6">
    <location>
        <begin position="202"/>
        <end position="222"/>
    </location>
</feature>
<dbReference type="InterPro" id="IPR036259">
    <property type="entry name" value="MFS_trans_sf"/>
</dbReference>
<dbReference type="PROSITE" id="PS50850">
    <property type="entry name" value="MFS"/>
    <property type="match status" value="1"/>
</dbReference>
<evidence type="ECO:0000256" key="5">
    <source>
        <dbReference type="SAM" id="MobiDB-lite"/>
    </source>
</evidence>
<dbReference type="Pfam" id="PF07690">
    <property type="entry name" value="MFS_1"/>
    <property type="match status" value="1"/>
</dbReference>
<feature type="transmembrane region" description="Helical" evidence="6">
    <location>
        <begin position="250"/>
        <end position="271"/>
    </location>
</feature>
<feature type="transmembrane region" description="Helical" evidence="6">
    <location>
        <begin position="410"/>
        <end position="432"/>
    </location>
</feature>
<keyword evidence="9" id="KW-1185">Reference proteome</keyword>
<keyword evidence="2 6" id="KW-0812">Transmembrane</keyword>
<feature type="transmembrane region" description="Helical" evidence="6">
    <location>
        <begin position="170"/>
        <end position="190"/>
    </location>
</feature>
<protein>
    <submittedName>
        <fullName evidence="8">Hexuronate transporter</fullName>
    </submittedName>
</protein>
<evidence type="ECO:0000313" key="8">
    <source>
        <dbReference type="EMBL" id="OWK35083.1"/>
    </source>
</evidence>
<reference evidence="9" key="1">
    <citation type="submission" date="2017-06" db="EMBL/GenBank/DDBJ databases">
        <title>Genome analysis of Fimbriiglobus ruber SP5, the first member of the order Planctomycetales with confirmed chitinolytic capability.</title>
        <authorList>
            <person name="Ravin N.V."/>
            <person name="Rakitin A.L."/>
            <person name="Ivanova A.A."/>
            <person name="Beletsky A.V."/>
            <person name="Kulichevskaya I.S."/>
            <person name="Mardanov A.V."/>
            <person name="Dedysh S.N."/>
        </authorList>
    </citation>
    <scope>NUCLEOTIDE SEQUENCE [LARGE SCALE GENOMIC DNA]</scope>
    <source>
        <strain evidence="9">SP5</strain>
    </source>
</reference>
<evidence type="ECO:0000256" key="2">
    <source>
        <dbReference type="ARBA" id="ARBA00022692"/>
    </source>
</evidence>
<evidence type="ECO:0000313" key="9">
    <source>
        <dbReference type="Proteomes" id="UP000214646"/>
    </source>
</evidence>
<dbReference type="EMBL" id="NIDE01000019">
    <property type="protein sequence ID" value="OWK35083.1"/>
    <property type="molecule type" value="Genomic_DNA"/>
</dbReference>
<dbReference type="PANTHER" id="PTHR11662">
    <property type="entry name" value="SOLUTE CARRIER FAMILY 17"/>
    <property type="match status" value="1"/>
</dbReference>
<organism evidence="8 9">
    <name type="scientific">Fimbriiglobus ruber</name>
    <dbReference type="NCBI Taxonomy" id="1908690"/>
    <lineage>
        <taxon>Bacteria</taxon>
        <taxon>Pseudomonadati</taxon>
        <taxon>Planctomycetota</taxon>
        <taxon>Planctomycetia</taxon>
        <taxon>Gemmatales</taxon>
        <taxon>Gemmataceae</taxon>
        <taxon>Fimbriiglobus</taxon>
    </lineage>
</organism>
<feature type="region of interest" description="Disordered" evidence="5">
    <location>
        <begin position="1"/>
        <end position="20"/>
    </location>
</feature>
<evidence type="ECO:0000256" key="4">
    <source>
        <dbReference type="ARBA" id="ARBA00023136"/>
    </source>
</evidence>
<dbReference type="PANTHER" id="PTHR11662:SF399">
    <property type="entry name" value="FI19708P1-RELATED"/>
    <property type="match status" value="1"/>
</dbReference>
<dbReference type="InterPro" id="IPR050382">
    <property type="entry name" value="MFS_Na/Anion_cotransporter"/>
</dbReference>
<comment type="caution">
    <text evidence="8">The sequence shown here is derived from an EMBL/GenBank/DDBJ whole genome shotgun (WGS) entry which is preliminary data.</text>
</comment>
<feature type="transmembrane region" description="Helical" evidence="6">
    <location>
        <begin position="380"/>
        <end position="398"/>
    </location>
</feature>
<comment type="subcellular location">
    <subcellularLocation>
        <location evidence="1">Membrane</location>
        <topology evidence="1">Multi-pass membrane protein</topology>
    </subcellularLocation>
</comment>
<gene>
    <name evidence="8" type="ORF">FRUB_09925</name>
</gene>
<evidence type="ECO:0000259" key="7">
    <source>
        <dbReference type="PROSITE" id="PS50850"/>
    </source>
</evidence>
<dbReference type="InterPro" id="IPR020846">
    <property type="entry name" value="MFS_dom"/>
</dbReference>
<dbReference type="Gene3D" id="1.20.1250.20">
    <property type="entry name" value="MFS general substrate transporter like domains"/>
    <property type="match status" value="2"/>
</dbReference>
<feature type="transmembrane region" description="Helical" evidence="6">
    <location>
        <begin position="64"/>
        <end position="83"/>
    </location>
</feature>
<feature type="transmembrane region" description="Helical" evidence="6">
    <location>
        <begin position="95"/>
        <end position="114"/>
    </location>
</feature>
<keyword evidence="4 6" id="KW-0472">Membrane</keyword>
<dbReference type="GO" id="GO:0022857">
    <property type="term" value="F:transmembrane transporter activity"/>
    <property type="evidence" value="ECO:0007669"/>
    <property type="project" value="InterPro"/>
</dbReference>
<accession>A0A225D2B7</accession>
<dbReference type="AlphaFoldDB" id="A0A225D2B7"/>